<name>T1GM68_MEGSC</name>
<evidence type="ECO:0000313" key="3">
    <source>
        <dbReference type="Proteomes" id="UP000015102"/>
    </source>
</evidence>
<dbReference type="AlphaFoldDB" id="T1GM68"/>
<feature type="signal peptide" evidence="1">
    <location>
        <begin position="1"/>
        <end position="16"/>
    </location>
</feature>
<dbReference type="HOGENOM" id="CLU_2485774_0_0_1"/>
<reference evidence="2" key="2">
    <citation type="submission" date="2015-06" db="UniProtKB">
        <authorList>
            <consortium name="EnsemblMetazoa"/>
        </authorList>
    </citation>
    <scope>IDENTIFICATION</scope>
</reference>
<protein>
    <submittedName>
        <fullName evidence="2">Uncharacterized protein</fullName>
    </submittedName>
</protein>
<evidence type="ECO:0000256" key="1">
    <source>
        <dbReference type="SAM" id="SignalP"/>
    </source>
</evidence>
<keyword evidence="1" id="KW-0732">Signal</keyword>
<reference evidence="3" key="1">
    <citation type="submission" date="2013-02" db="EMBL/GenBank/DDBJ databases">
        <authorList>
            <person name="Hughes D."/>
        </authorList>
    </citation>
    <scope>NUCLEOTIDE SEQUENCE</scope>
    <source>
        <strain>Durham</strain>
        <strain evidence="3">NC isolate 2 -- Noor lab</strain>
    </source>
</reference>
<dbReference type="Proteomes" id="UP000015102">
    <property type="component" value="Unassembled WGS sequence"/>
</dbReference>
<organism evidence="2 3">
    <name type="scientific">Megaselia scalaris</name>
    <name type="common">Humpbacked fly</name>
    <name type="synonym">Phora scalaris</name>
    <dbReference type="NCBI Taxonomy" id="36166"/>
    <lineage>
        <taxon>Eukaryota</taxon>
        <taxon>Metazoa</taxon>
        <taxon>Ecdysozoa</taxon>
        <taxon>Arthropoda</taxon>
        <taxon>Hexapoda</taxon>
        <taxon>Insecta</taxon>
        <taxon>Pterygota</taxon>
        <taxon>Neoptera</taxon>
        <taxon>Endopterygota</taxon>
        <taxon>Diptera</taxon>
        <taxon>Brachycera</taxon>
        <taxon>Muscomorpha</taxon>
        <taxon>Platypezoidea</taxon>
        <taxon>Phoridae</taxon>
        <taxon>Megaseliini</taxon>
        <taxon>Megaselia</taxon>
    </lineage>
</organism>
<dbReference type="EMBL" id="CAQQ02196022">
    <property type="status" value="NOT_ANNOTATED_CDS"/>
    <property type="molecule type" value="Genomic_DNA"/>
</dbReference>
<sequence length="89" mass="10088">MLKIFLLACFLALVSAEPQILSPVYQPYVAGRAFWNGYRYGTPYPLAYSKFDPALPASSSSQFSAVSTPNSFQQQYREDFRPLAYSLIY</sequence>
<dbReference type="EnsemblMetazoa" id="MESCA004636-RA">
    <property type="protein sequence ID" value="MESCA004636-PA"/>
    <property type="gene ID" value="MESCA004636"/>
</dbReference>
<keyword evidence="3" id="KW-1185">Reference proteome</keyword>
<feature type="chain" id="PRO_5004588390" evidence="1">
    <location>
        <begin position="17"/>
        <end position="89"/>
    </location>
</feature>
<evidence type="ECO:0000313" key="2">
    <source>
        <dbReference type="EnsemblMetazoa" id="MESCA004636-PA"/>
    </source>
</evidence>
<accession>T1GM68</accession>
<proteinExistence type="predicted"/>